<evidence type="ECO:0000256" key="1">
    <source>
        <dbReference type="ARBA" id="ARBA00004651"/>
    </source>
</evidence>
<dbReference type="GO" id="GO:0015109">
    <property type="term" value="F:chromate transmembrane transporter activity"/>
    <property type="evidence" value="ECO:0007669"/>
    <property type="project" value="InterPro"/>
</dbReference>
<evidence type="ECO:0000313" key="8">
    <source>
        <dbReference type="EMBL" id="OPZ93504.1"/>
    </source>
</evidence>
<dbReference type="AlphaFoldDB" id="A0A1V5MJT9"/>
<evidence type="ECO:0000256" key="5">
    <source>
        <dbReference type="ARBA" id="ARBA00022989"/>
    </source>
</evidence>
<evidence type="ECO:0000256" key="2">
    <source>
        <dbReference type="ARBA" id="ARBA00005262"/>
    </source>
</evidence>
<feature type="transmembrane region" description="Helical" evidence="7">
    <location>
        <begin position="81"/>
        <end position="104"/>
    </location>
</feature>
<evidence type="ECO:0000256" key="7">
    <source>
        <dbReference type="SAM" id="Phobius"/>
    </source>
</evidence>
<sequence>MENRIRLNGWHFFLAFFKIGGFTIGGGYAMLPLVREMVVRRKGWISEERFLELLTIAQGTPGVMMVNLSTLIGLELGGLRVALLAVSGAILPSFLSILLIASVLSRFMGNPAVLAFFRGAVPAVVGIIGGVVLQLAWRHLRRPESILAALAALGLLIGLGVNPILVILAALLLIGLKLKLASGGGR</sequence>
<dbReference type="EMBL" id="MWAK01000021">
    <property type="protein sequence ID" value="OPZ93504.1"/>
    <property type="molecule type" value="Genomic_DNA"/>
</dbReference>
<dbReference type="InterPro" id="IPR003370">
    <property type="entry name" value="Chromate_transpt"/>
</dbReference>
<dbReference type="PANTHER" id="PTHR43663:SF2">
    <property type="entry name" value="CHROMATE TRANSPORT PROTEIN-RELATED"/>
    <property type="match status" value="1"/>
</dbReference>
<comment type="subcellular location">
    <subcellularLocation>
        <location evidence="1">Cell membrane</location>
        <topology evidence="1">Multi-pass membrane protein</topology>
    </subcellularLocation>
</comment>
<evidence type="ECO:0000256" key="4">
    <source>
        <dbReference type="ARBA" id="ARBA00022692"/>
    </source>
</evidence>
<gene>
    <name evidence="8" type="primary">srpC_2</name>
    <name evidence="8" type="ORF">BWY73_00292</name>
</gene>
<comment type="caution">
    <text evidence="8">The sequence shown here is derived from an EMBL/GenBank/DDBJ whole genome shotgun (WGS) entry which is preliminary data.</text>
</comment>
<evidence type="ECO:0000256" key="6">
    <source>
        <dbReference type="ARBA" id="ARBA00023136"/>
    </source>
</evidence>
<proteinExistence type="inferred from homology"/>
<dbReference type="GO" id="GO:0005886">
    <property type="term" value="C:plasma membrane"/>
    <property type="evidence" value="ECO:0007669"/>
    <property type="project" value="UniProtKB-SubCell"/>
</dbReference>
<organism evidence="8">
    <name type="scientific">candidate division TA06 bacterium ADurb.Bin417</name>
    <dbReference type="NCBI Taxonomy" id="1852828"/>
    <lineage>
        <taxon>Bacteria</taxon>
        <taxon>Bacteria division TA06</taxon>
    </lineage>
</organism>
<dbReference type="InterPro" id="IPR052518">
    <property type="entry name" value="CHR_Transporter"/>
</dbReference>
<protein>
    <submittedName>
        <fullName evidence="8">Putative chromate transport protein</fullName>
    </submittedName>
</protein>
<name>A0A1V5MJT9_UNCT6</name>
<keyword evidence="6 7" id="KW-0472">Membrane</keyword>
<dbReference type="PANTHER" id="PTHR43663">
    <property type="entry name" value="CHROMATE TRANSPORT PROTEIN-RELATED"/>
    <property type="match status" value="1"/>
</dbReference>
<keyword evidence="3" id="KW-1003">Cell membrane</keyword>
<keyword evidence="5 7" id="KW-1133">Transmembrane helix</keyword>
<feature type="transmembrane region" description="Helical" evidence="7">
    <location>
        <begin position="53"/>
        <end position="74"/>
    </location>
</feature>
<reference evidence="8" key="1">
    <citation type="submission" date="2017-02" db="EMBL/GenBank/DDBJ databases">
        <title>Delving into the versatile metabolic prowess of the omnipresent phylum Bacteroidetes.</title>
        <authorList>
            <person name="Nobu M.K."/>
            <person name="Mei R."/>
            <person name="Narihiro T."/>
            <person name="Kuroda K."/>
            <person name="Liu W.-T."/>
        </authorList>
    </citation>
    <scope>NUCLEOTIDE SEQUENCE</scope>
    <source>
        <strain evidence="8">ADurb.Bin417</strain>
    </source>
</reference>
<dbReference type="Proteomes" id="UP000485484">
    <property type="component" value="Unassembled WGS sequence"/>
</dbReference>
<keyword evidence="4 7" id="KW-0812">Transmembrane</keyword>
<accession>A0A1V5MJT9</accession>
<dbReference type="Pfam" id="PF02417">
    <property type="entry name" value="Chromate_transp"/>
    <property type="match status" value="1"/>
</dbReference>
<feature type="transmembrane region" description="Helical" evidence="7">
    <location>
        <begin position="116"/>
        <end position="137"/>
    </location>
</feature>
<feature type="transmembrane region" description="Helical" evidence="7">
    <location>
        <begin position="149"/>
        <end position="176"/>
    </location>
</feature>
<comment type="similarity">
    <text evidence="2">Belongs to the chromate ion transporter (CHR) (TC 2.A.51) family.</text>
</comment>
<feature type="transmembrane region" description="Helical" evidence="7">
    <location>
        <begin position="12"/>
        <end position="33"/>
    </location>
</feature>
<evidence type="ECO:0000256" key="3">
    <source>
        <dbReference type="ARBA" id="ARBA00022475"/>
    </source>
</evidence>